<evidence type="ECO:0000313" key="3">
    <source>
        <dbReference type="EMBL" id="MDK9496675.1"/>
    </source>
</evidence>
<evidence type="ECO:0000256" key="2">
    <source>
        <dbReference type="SAM" id="SignalP"/>
    </source>
</evidence>
<feature type="compositionally biased region" description="Low complexity" evidence="1">
    <location>
        <begin position="46"/>
        <end position="57"/>
    </location>
</feature>
<feature type="compositionally biased region" description="Pro residues" evidence="1">
    <location>
        <begin position="31"/>
        <end position="45"/>
    </location>
</feature>
<gene>
    <name evidence="3" type="ORF">QEZ40_001290</name>
</gene>
<name>A0ABT7GSU0_9ACTN</name>
<evidence type="ECO:0000313" key="4">
    <source>
        <dbReference type="Proteomes" id="UP001223390"/>
    </source>
</evidence>
<evidence type="ECO:0008006" key="5">
    <source>
        <dbReference type="Google" id="ProtNLM"/>
    </source>
</evidence>
<proteinExistence type="predicted"/>
<dbReference type="PROSITE" id="PS51257">
    <property type="entry name" value="PROKAR_LIPOPROTEIN"/>
    <property type="match status" value="1"/>
</dbReference>
<reference evidence="3 4" key="1">
    <citation type="submission" date="2023-05" db="EMBL/GenBank/DDBJ databases">
        <title>Sequencing and Assembly of Streptomyces sp. NP73.</title>
        <authorList>
            <person name="Konwar A.N."/>
            <person name="Saikia K."/>
            <person name="Thakur D."/>
        </authorList>
    </citation>
    <scope>NUCLEOTIDE SEQUENCE [LARGE SCALE GENOMIC DNA]</scope>
    <source>
        <strain evidence="3 4">NP73</strain>
    </source>
</reference>
<feature type="chain" id="PRO_5047020556" description="Lipoprotein" evidence="2">
    <location>
        <begin position="24"/>
        <end position="236"/>
    </location>
</feature>
<evidence type="ECO:0000256" key="1">
    <source>
        <dbReference type="SAM" id="MobiDB-lite"/>
    </source>
</evidence>
<dbReference type="EMBL" id="JASITI010000014">
    <property type="protein sequence ID" value="MDK9496675.1"/>
    <property type="molecule type" value="Genomic_DNA"/>
</dbReference>
<feature type="region of interest" description="Disordered" evidence="1">
    <location>
        <begin position="24"/>
        <end position="76"/>
    </location>
</feature>
<feature type="signal peptide" evidence="2">
    <location>
        <begin position="1"/>
        <end position="23"/>
    </location>
</feature>
<comment type="caution">
    <text evidence="3">The sequence shown here is derived from an EMBL/GenBank/DDBJ whole genome shotgun (WGS) entry which is preliminary data.</text>
</comment>
<accession>A0ABT7GSU0</accession>
<dbReference type="Proteomes" id="UP001223390">
    <property type="component" value="Unassembled WGS sequence"/>
</dbReference>
<keyword evidence="2" id="KW-0732">Signal</keyword>
<protein>
    <recommendedName>
        <fullName evidence="5">Lipoprotein</fullName>
    </recommendedName>
</protein>
<keyword evidence="4" id="KW-1185">Reference proteome</keyword>
<dbReference type="RefSeq" id="WP_285342304.1">
    <property type="nucleotide sequence ID" value="NZ_JASITI010000014.1"/>
</dbReference>
<organism evidence="3 4">
    <name type="scientific">Streptomyces katrae</name>
    <dbReference type="NCBI Taxonomy" id="68223"/>
    <lineage>
        <taxon>Bacteria</taxon>
        <taxon>Bacillati</taxon>
        <taxon>Actinomycetota</taxon>
        <taxon>Actinomycetes</taxon>
        <taxon>Kitasatosporales</taxon>
        <taxon>Streptomycetaceae</taxon>
        <taxon>Streptomyces</taxon>
    </lineage>
</organism>
<feature type="region of interest" description="Disordered" evidence="1">
    <location>
        <begin position="208"/>
        <end position="236"/>
    </location>
</feature>
<sequence length="236" mass="23555">MRRTAVTLTCIAAALLTGCGATAGSGAAAKPPAPPAPVSVPPSAPPSAGGAPACPGADRSEPGAPPTSIDGTPANTPEAVKLSQAVGAQGYGAFADVYGTHTTDRPAGRVAVCVTDLARGRLLLEAARKADPSVDPGRADLYLSRYTHRALMAAVERLTADQGRPAFPVYTFSAARDASGVVVTSTEAGAASKDLKARLEKITGGVPVTVERGDPVESLVGTKPPKSPDTAAPVAP</sequence>